<dbReference type="OrthoDB" id="10036721at2759"/>
<dbReference type="InterPro" id="IPR016007">
    <property type="entry name" value="Alpha_rhamnosid"/>
</dbReference>
<dbReference type="Pfam" id="PF17389">
    <property type="entry name" value="Bac_rhamnosid6H"/>
    <property type="match status" value="1"/>
</dbReference>
<dbReference type="InterPro" id="IPR013737">
    <property type="entry name" value="Bac_rhamnosid_N"/>
</dbReference>
<reference evidence="8 9" key="1">
    <citation type="submission" date="2019-04" db="EMBL/GenBank/DDBJ databases">
        <title>Friends and foes A comparative genomics study of 23 Aspergillus species from section Flavi.</title>
        <authorList>
            <consortium name="DOE Joint Genome Institute"/>
            <person name="Kjaerbolling I."/>
            <person name="Vesth T."/>
            <person name="Frisvad J.C."/>
            <person name="Nybo J.L."/>
            <person name="Theobald S."/>
            <person name="Kildgaard S."/>
            <person name="Isbrandt T."/>
            <person name="Kuo A."/>
            <person name="Sato A."/>
            <person name="Lyhne E.K."/>
            <person name="Kogle M.E."/>
            <person name="Wiebenga A."/>
            <person name="Kun R.S."/>
            <person name="Lubbers R.J."/>
            <person name="Makela M.R."/>
            <person name="Barry K."/>
            <person name="Chovatia M."/>
            <person name="Clum A."/>
            <person name="Daum C."/>
            <person name="Haridas S."/>
            <person name="He G."/>
            <person name="LaButti K."/>
            <person name="Lipzen A."/>
            <person name="Mondo S."/>
            <person name="Riley R."/>
            <person name="Salamov A."/>
            <person name="Simmons B.A."/>
            <person name="Magnuson J.K."/>
            <person name="Henrissat B."/>
            <person name="Mortensen U.H."/>
            <person name="Larsen T.O."/>
            <person name="Devries R.P."/>
            <person name="Grigoriev I.V."/>
            <person name="Machida M."/>
            <person name="Baker S.E."/>
            <person name="Andersen M.R."/>
        </authorList>
    </citation>
    <scope>NUCLEOTIDE SEQUENCE [LARGE SCALE GENOMIC DNA]</scope>
    <source>
        <strain evidence="8 9">IBT 18842</strain>
    </source>
</reference>
<protein>
    <recommendedName>
        <fullName evidence="2">alpha-L-rhamnosidase</fullName>
        <ecNumber evidence="2">3.2.1.40</ecNumber>
    </recommendedName>
</protein>
<accession>A0A5N6TWL4</accession>
<dbReference type="PANTHER" id="PTHR33307">
    <property type="entry name" value="ALPHA-RHAMNOSIDASE (EUROFUNG)"/>
    <property type="match status" value="1"/>
</dbReference>
<dbReference type="InterPro" id="IPR008928">
    <property type="entry name" value="6-hairpin_glycosidase_sf"/>
</dbReference>
<dbReference type="Gene3D" id="2.60.420.10">
    <property type="entry name" value="Maltose phosphorylase, domain 3"/>
    <property type="match status" value="1"/>
</dbReference>
<keyword evidence="9" id="KW-1185">Reference proteome</keyword>
<dbReference type="PANTHER" id="PTHR33307:SF6">
    <property type="entry name" value="ALPHA-RHAMNOSIDASE (EUROFUNG)-RELATED"/>
    <property type="match status" value="1"/>
</dbReference>
<dbReference type="Gene3D" id="2.60.120.260">
    <property type="entry name" value="Galactose-binding domain-like"/>
    <property type="match status" value="2"/>
</dbReference>
<evidence type="ECO:0000256" key="2">
    <source>
        <dbReference type="ARBA" id="ARBA00012652"/>
    </source>
</evidence>
<dbReference type="Pfam" id="PF05592">
    <property type="entry name" value="Bac_rhamnosid"/>
    <property type="match status" value="1"/>
</dbReference>
<evidence type="ECO:0000259" key="5">
    <source>
        <dbReference type="Pfam" id="PF08531"/>
    </source>
</evidence>
<evidence type="ECO:0000259" key="7">
    <source>
        <dbReference type="Pfam" id="PF17390"/>
    </source>
</evidence>
<proteinExistence type="predicted"/>
<evidence type="ECO:0000259" key="4">
    <source>
        <dbReference type="Pfam" id="PF05592"/>
    </source>
</evidence>
<dbReference type="InterPro" id="IPR035398">
    <property type="entry name" value="Bac_rhamnosid_C"/>
</dbReference>
<dbReference type="Pfam" id="PF08531">
    <property type="entry name" value="Bac_rhamnosid_N"/>
    <property type="match status" value="1"/>
</dbReference>
<keyword evidence="3" id="KW-0378">Hydrolase</keyword>
<dbReference type="InterPro" id="IPR035396">
    <property type="entry name" value="Bac_rhamnosid6H"/>
</dbReference>
<feature type="domain" description="Alpha-L-rhamnosidase concanavalin-like" evidence="4">
    <location>
        <begin position="87"/>
        <end position="164"/>
    </location>
</feature>
<organism evidence="8 9">
    <name type="scientific">Aspergillus avenaceus</name>
    <dbReference type="NCBI Taxonomy" id="36643"/>
    <lineage>
        <taxon>Eukaryota</taxon>
        <taxon>Fungi</taxon>
        <taxon>Dikarya</taxon>
        <taxon>Ascomycota</taxon>
        <taxon>Pezizomycotina</taxon>
        <taxon>Eurotiomycetes</taxon>
        <taxon>Eurotiomycetidae</taxon>
        <taxon>Eurotiales</taxon>
        <taxon>Aspergillaceae</taxon>
        <taxon>Aspergillus</taxon>
        <taxon>Aspergillus subgen. Circumdati</taxon>
    </lineage>
</organism>
<evidence type="ECO:0000259" key="6">
    <source>
        <dbReference type="Pfam" id="PF17389"/>
    </source>
</evidence>
<dbReference type="GO" id="GO:0030596">
    <property type="term" value="F:alpha-L-rhamnosidase activity"/>
    <property type="evidence" value="ECO:0007669"/>
    <property type="project" value="UniProtKB-EC"/>
</dbReference>
<dbReference type="SUPFAM" id="SSF48208">
    <property type="entry name" value="Six-hairpin glycosidases"/>
    <property type="match status" value="1"/>
</dbReference>
<dbReference type="Gene3D" id="1.50.10.10">
    <property type="match status" value="1"/>
</dbReference>
<dbReference type="Pfam" id="PF17390">
    <property type="entry name" value="Bac_rhamnosid_C"/>
    <property type="match status" value="1"/>
</dbReference>
<evidence type="ECO:0000313" key="8">
    <source>
        <dbReference type="EMBL" id="KAE8150461.1"/>
    </source>
</evidence>
<feature type="domain" description="Alpha-L-rhamnosidase C-terminal" evidence="7">
    <location>
        <begin position="505"/>
        <end position="567"/>
    </location>
</feature>
<comment type="catalytic activity">
    <reaction evidence="1">
        <text>Hydrolysis of terminal non-reducing alpha-L-rhamnose residues in alpha-L-rhamnosides.</text>
        <dbReference type="EC" id="3.2.1.40"/>
    </reaction>
</comment>
<evidence type="ECO:0000256" key="3">
    <source>
        <dbReference type="ARBA" id="ARBA00022801"/>
    </source>
</evidence>
<dbReference type="GO" id="GO:0005975">
    <property type="term" value="P:carbohydrate metabolic process"/>
    <property type="evidence" value="ECO:0007669"/>
    <property type="project" value="InterPro"/>
</dbReference>
<gene>
    <name evidence="8" type="ORF">BDV25DRAFT_129519</name>
</gene>
<feature type="domain" description="Bacterial alpha-L-rhamnosidase N-terminal" evidence="5">
    <location>
        <begin position="10"/>
        <end position="74"/>
    </location>
</feature>
<dbReference type="AlphaFoldDB" id="A0A5N6TWL4"/>
<feature type="domain" description="Alpha-L-rhamnosidase six-hairpin glycosidase" evidence="6">
    <location>
        <begin position="216"/>
        <end position="500"/>
    </location>
</feature>
<evidence type="ECO:0000256" key="1">
    <source>
        <dbReference type="ARBA" id="ARBA00001445"/>
    </source>
</evidence>
<dbReference type="InterPro" id="IPR012341">
    <property type="entry name" value="6hp_glycosidase-like_sf"/>
</dbReference>
<evidence type="ECO:0000313" key="9">
    <source>
        <dbReference type="Proteomes" id="UP000325780"/>
    </source>
</evidence>
<dbReference type="InterPro" id="IPR008902">
    <property type="entry name" value="Rhamnosid_concanavalin"/>
</dbReference>
<name>A0A5N6TWL4_ASPAV</name>
<dbReference type="EMBL" id="ML742093">
    <property type="protein sequence ID" value="KAE8150461.1"/>
    <property type="molecule type" value="Genomic_DNA"/>
</dbReference>
<dbReference type="EC" id="3.2.1.40" evidence="2"/>
<sequence>MQQSIRHLRNESWGCCPSAIITSELYDGEVYDMREEQSDWTTADPSGEVFPVKVLSPPSSALIATDATPVRVTEMVKPTQVLIASVCLPKDHKLSVVHAEVLDADGDVVTRTLRHAKCIDTVISSGEPLTMWQPKFTFHGFRYAQLEGWPGIPSVDDFTALVIHTDMKRRGWFSCSDPLVNKLHENVVWSMRGNFLSVPTDCSQRDERLGWTGDIQDLSAEQLATPHGIPGLVVPDAVPAERSRMPQALWHDAAILTPWDLYVVSGDTDILKRQYHSMTTWIDKAIRRGPDGLWDPQVWQLGDWLDPNAPPDDAGYGRTDGLLVADAYLVQITRTMASICAILDLPEKATMYEHATARLKAAFQHKYITPYGNLASNTQTAVSLALLFSLFPDDGQAQENAQRSLGGLARASKFRIGTGFAGTAAICHALSGNDRNLQLAYRMLLERHCPSWLYPVTMGATTIWERWDSMMPDGRVNPGEMTSFNHYALGGVARWLHDTVGGVSTTDGWRTVLVSPKPGGSIDHAEITFEGPYGLVKSRWSIVYDTFTLELTIPPNAKAEVVLPRAKDILFLGSGEYTFSCPYHAEPWPPKLTQESWMPVKICDCCV</sequence>
<dbReference type="Proteomes" id="UP000325780">
    <property type="component" value="Unassembled WGS sequence"/>
</dbReference>